<evidence type="ECO:0008006" key="3">
    <source>
        <dbReference type="Google" id="ProtNLM"/>
    </source>
</evidence>
<dbReference type="Pfam" id="PF11452">
    <property type="entry name" value="DUF3000"/>
    <property type="match status" value="1"/>
</dbReference>
<reference evidence="1 2" key="1">
    <citation type="submission" date="2021-03" db="EMBL/GenBank/DDBJ databases">
        <title>Sequencing the genomes of 1000 actinobacteria strains.</title>
        <authorList>
            <person name="Klenk H.-P."/>
        </authorList>
    </citation>
    <scope>NUCLEOTIDE SEQUENCE [LARGE SCALE GENOMIC DNA]</scope>
    <source>
        <strain evidence="1 2">DSM 44580</strain>
    </source>
</reference>
<dbReference type="InterPro" id="IPR021555">
    <property type="entry name" value="DUF3000"/>
</dbReference>
<dbReference type="EMBL" id="JAGIOO010000001">
    <property type="protein sequence ID" value="MBP2473477.1"/>
    <property type="molecule type" value="Genomic_DNA"/>
</dbReference>
<sequence length="187" mass="19697">MTGISGEPEVFRQAVEALRSMHPRPEVELGEVRAPQRLAPWSFALSAEANGPAGELATGRLVLLHDPDGAETWDGVLRLVAYVRAELDTELAADPLLPAVGWSWLTEALEGSGAAFTALGGTVTQTSSARFGDIQGPSSTHDLELRASWTARDSGLTPHAEAFCELLSSAAGLPPVGIAMISQRKGE</sequence>
<protein>
    <recommendedName>
        <fullName evidence="3">DUF3000 domain-containing protein</fullName>
    </recommendedName>
</protein>
<gene>
    <name evidence="1" type="ORF">JOF53_002349</name>
</gene>
<accession>A0ABS5AAZ7</accession>
<dbReference type="RefSeq" id="WP_086781294.1">
    <property type="nucleotide sequence ID" value="NZ_JAGIOO010000001.1"/>
</dbReference>
<evidence type="ECO:0000313" key="1">
    <source>
        <dbReference type="EMBL" id="MBP2473477.1"/>
    </source>
</evidence>
<evidence type="ECO:0000313" key="2">
    <source>
        <dbReference type="Proteomes" id="UP001519363"/>
    </source>
</evidence>
<keyword evidence="2" id="KW-1185">Reference proteome</keyword>
<proteinExistence type="predicted"/>
<dbReference type="Proteomes" id="UP001519363">
    <property type="component" value="Unassembled WGS sequence"/>
</dbReference>
<comment type="caution">
    <text evidence="1">The sequence shown here is derived from an EMBL/GenBank/DDBJ whole genome shotgun (WGS) entry which is preliminary data.</text>
</comment>
<name>A0ABS5AAZ7_9PSEU</name>
<organism evidence="1 2">
    <name type="scientific">Crossiella equi</name>
    <dbReference type="NCBI Taxonomy" id="130796"/>
    <lineage>
        <taxon>Bacteria</taxon>
        <taxon>Bacillati</taxon>
        <taxon>Actinomycetota</taxon>
        <taxon>Actinomycetes</taxon>
        <taxon>Pseudonocardiales</taxon>
        <taxon>Pseudonocardiaceae</taxon>
        <taxon>Crossiella</taxon>
    </lineage>
</organism>